<keyword evidence="10" id="KW-1185">Reference proteome</keyword>
<keyword evidence="7" id="KW-0534">Nitrate assimilation</keyword>
<keyword evidence="1" id="KW-0349">Heme</keyword>
<proteinExistence type="predicted"/>
<gene>
    <name evidence="9" type="ORF">SAMN05660236_5404</name>
</gene>
<dbReference type="GO" id="GO:0042128">
    <property type="term" value="P:nitrate assimilation"/>
    <property type="evidence" value="ECO:0007669"/>
    <property type="project" value="UniProtKB-KW"/>
</dbReference>
<dbReference type="PANTHER" id="PTHR43809">
    <property type="entry name" value="NITRITE REDUCTASE (NADH) LARGE SUBUNIT"/>
    <property type="match status" value="1"/>
</dbReference>
<protein>
    <submittedName>
        <fullName evidence="9">Nitrite reductase (NADH) small subunit</fullName>
    </submittedName>
</protein>
<evidence type="ECO:0000256" key="3">
    <source>
        <dbReference type="ARBA" id="ARBA00022723"/>
    </source>
</evidence>
<feature type="domain" description="Rieske" evidence="8">
    <location>
        <begin position="22"/>
        <end position="123"/>
    </location>
</feature>
<evidence type="ECO:0000313" key="10">
    <source>
        <dbReference type="Proteomes" id="UP000190961"/>
    </source>
</evidence>
<dbReference type="InterPro" id="IPR036922">
    <property type="entry name" value="Rieske_2Fe-2S_sf"/>
</dbReference>
<dbReference type="PROSITE" id="PS51300">
    <property type="entry name" value="NIRD"/>
    <property type="match status" value="1"/>
</dbReference>
<dbReference type="CDD" id="cd03529">
    <property type="entry name" value="Rieske_NirD"/>
    <property type="match status" value="1"/>
</dbReference>
<dbReference type="EMBL" id="FUZU01000004">
    <property type="protein sequence ID" value="SKC87393.1"/>
    <property type="molecule type" value="Genomic_DNA"/>
</dbReference>
<keyword evidence="5" id="KW-0408">Iron</keyword>
<keyword evidence="2" id="KW-0001">2Fe-2S</keyword>
<dbReference type="SUPFAM" id="SSF50022">
    <property type="entry name" value="ISP domain"/>
    <property type="match status" value="1"/>
</dbReference>
<reference evidence="9 10" key="1">
    <citation type="submission" date="2017-02" db="EMBL/GenBank/DDBJ databases">
        <authorList>
            <person name="Peterson S.W."/>
        </authorList>
    </citation>
    <scope>NUCLEOTIDE SEQUENCE [LARGE SCALE GENOMIC DNA]</scope>
    <source>
        <strain evidence="9 10">DSM 25262</strain>
    </source>
</reference>
<dbReference type="Gene3D" id="2.102.10.10">
    <property type="entry name" value="Rieske [2Fe-2S] iron-sulphur domain"/>
    <property type="match status" value="1"/>
</dbReference>
<dbReference type="GO" id="GO:0046872">
    <property type="term" value="F:metal ion binding"/>
    <property type="evidence" value="ECO:0007669"/>
    <property type="project" value="UniProtKB-KW"/>
</dbReference>
<accession>A0A1T5MH41</accession>
<dbReference type="STRING" id="688867.SAMN05660236_5404"/>
<dbReference type="AlphaFoldDB" id="A0A1T5MH41"/>
<sequence>MELHNEIKTFTPAAEGEVSIWFKAARVEDFPENGGACVKYKDMQIAVFNFTRRNEWYACQNLCPHKMQMALSRGMIGSHESEPKVACPFHKKTFSLKSGDCLNADECSIAVFPVKVEEGFVHIGFTR</sequence>
<dbReference type="InterPro" id="IPR012748">
    <property type="entry name" value="Rieske-like_NirD"/>
</dbReference>
<dbReference type="GO" id="GO:0008942">
    <property type="term" value="F:nitrite reductase [NAD(P)H] activity"/>
    <property type="evidence" value="ECO:0007669"/>
    <property type="project" value="InterPro"/>
</dbReference>
<name>A0A1T5MH41_9BACT</name>
<dbReference type="InterPro" id="IPR052034">
    <property type="entry name" value="NasD-like"/>
</dbReference>
<evidence type="ECO:0000256" key="1">
    <source>
        <dbReference type="ARBA" id="ARBA00022617"/>
    </source>
</evidence>
<keyword evidence="6" id="KW-0411">Iron-sulfur</keyword>
<evidence type="ECO:0000313" key="9">
    <source>
        <dbReference type="EMBL" id="SKC87393.1"/>
    </source>
</evidence>
<dbReference type="Proteomes" id="UP000190961">
    <property type="component" value="Unassembled WGS sequence"/>
</dbReference>
<dbReference type="PANTHER" id="PTHR43809:SF1">
    <property type="entry name" value="NITRITE REDUCTASE (NADH) LARGE SUBUNIT"/>
    <property type="match status" value="1"/>
</dbReference>
<keyword evidence="4" id="KW-0560">Oxidoreductase</keyword>
<dbReference type="OrthoDB" id="516687at2"/>
<organism evidence="9 10">
    <name type="scientific">Ohtaekwangia koreensis</name>
    <dbReference type="NCBI Taxonomy" id="688867"/>
    <lineage>
        <taxon>Bacteria</taxon>
        <taxon>Pseudomonadati</taxon>
        <taxon>Bacteroidota</taxon>
        <taxon>Cytophagia</taxon>
        <taxon>Cytophagales</taxon>
        <taxon>Fulvivirgaceae</taxon>
        <taxon>Ohtaekwangia</taxon>
    </lineage>
</organism>
<dbReference type="NCBIfam" id="TIGR02378">
    <property type="entry name" value="nirD_assim_sml"/>
    <property type="match status" value="1"/>
</dbReference>
<dbReference type="RefSeq" id="WP_079689876.1">
    <property type="nucleotide sequence ID" value="NZ_FUZU01000004.1"/>
</dbReference>
<dbReference type="InterPro" id="IPR017941">
    <property type="entry name" value="Rieske_2Fe-2S"/>
</dbReference>
<evidence type="ECO:0000256" key="2">
    <source>
        <dbReference type="ARBA" id="ARBA00022714"/>
    </source>
</evidence>
<evidence type="ECO:0000259" key="8">
    <source>
        <dbReference type="PROSITE" id="PS51296"/>
    </source>
</evidence>
<dbReference type="PROSITE" id="PS51296">
    <property type="entry name" value="RIESKE"/>
    <property type="match status" value="1"/>
</dbReference>
<evidence type="ECO:0000256" key="5">
    <source>
        <dbReference type="ARBA" id="ARBA00023004"/>
    </source>
</evidence>
<keyword evidence="3" id="KW-0479">Metal-binding</keyword>
<dbReference type="GO" id="GO:0051537">
    <property type="term" value="F:2 iron, 2 sulfur cluster binding"/>
    <property type="evidence" value="ECO:0007669"/>
    <property type="project" value="UniProtKB-KW"/>
</dbReference>
<dbReference type="Pfam" id="PF13806">
    <property type="entry name" value="Rieske_2"/>
    <property type="match status" value="1"/>
</dbReference>
<evidence type="ECO:0000256" key="7">
    <source>
        <dbReference type="ARBA" id="ARBA00023063"/>
    </source>
</evidence>
<evidence type="ECO:0000256" key="4">
    <source>
        <dbReference type="ARBA" id="ARBA00023002"/>
    </source>
</evidence>
<evidence type="ECO:0000256" key="6">
    <source>
        <dbReference type="ARBA" id="ARBA00023014"/>
    </source>
</evidence>